<evidence type="ECO:0000313" key="6">
    <source>
        <dbReference type="WBParaSite" id="EN70_10047"/>
    </source>
</evidence>
<feature type="compositionally biased region" description="Gly residues" evidence="3">
    <location>
        <begin position="513"/>
        <end position="557"/>
    </location>
</feature>
<feature type="region of interest" description="Disordered" evidence="3">
    <location>
        <begin position="383"/>
        <end position="421"/>
    </location>
</feature>
<evidence type="ECO:0000256" key="3">
    <source>
        <dbReference type="SAM" id="MobiDB-lite"/>
    </source>
</evidence>
<dbReference type="InterPro" id="IPR035979">
    <property type="entry name" value="RBD_domain_sf"/>
</dbReference>
<evidence type="ECO:0000259" key="4">
    <source>
        <dbReference type="PROSITE" id="PS50102"/>
    </source>
</evidence>
<dbReference type="WBParaSite" id="EN70_10047">
    <property type="protein sequence ID" value="EN70_10047"/>
    <property type="gene ID" value="EN70_10047"/>
</dbReference>
<dbReference type="PANTHER" id="PTHR21245">
    <property type="entry name" value="HETEROGENEOUS NUCLEAR RIBONUCLEOPROTEIN"/>
    <property type="match status" value="1"/>
</dbReference>
<feature type="compositionally biased region" description="Basic and acidic residues" evidence="3">
    <location>
        <begin position="568"/>
        <end position="581"/>
    </location>
</feature>
<feature type="domain" description="RRM" evidence="4">
    <location>
        <begin position="427"/>
        <end position="500"/>
    </location>
</feature>
<feature type="region of interest" description="Disordered" evidence="3">
    <location>
        <begin position="494"/>
        <end position="581"/>
    </location>
</feature>
<sequence length="581" mass="64660">MDEVKAMRVLDELSHVNIDNPDLTSLLESEVLFDRSFYLLPDGPARRRYFSVVECFLINLWQKGYFGNKHLVGETHYIISVFGILKDVVLKICFSSETVWFGGEQSGLETNPLNNAIAFLSCCWHAAALAVNICSASEIEDLLKASTRMIPKHSCLSAALLTQDERCLSVAVALLRMEAAKIDTPPQLKAMWLFRHTLFSIAYDHKVVLDWLHSELAAVPFVLRFLKVLIKQQRDVDGQQCCSFSCSQCDERNKKTRFVRSKMVSPGNDLTLRIRQLHGDLPVTISYIFSKTERDVCLIVPKPNEEESGDQQIVKCFENLRTSFIRLQNSGDAPFNVMPIIKIVEELQKAVRFNRRLGEIAFSESVLDLELVYLGGGEVLTMSSSGSDRHRSKSHSPRSERSDSRSNTPPRRRSRSRSVDHAAEQLGRLHICNFDESLRKDDLKDAFGKFGDIDNVWLASYPPLFAFVTFKAKEDAADALKEMNNAYIGRNKIKVATAHPPRKPGERGPSRRYGGGGYRGGGGPRSYGGYGGRGGGYGGGGYGGRSGGSRSYGGGGYRSSYSGSGNGSDRRSGSNRYSDRR</sequence>
<keyword evidence="1 2" id="KW-0694">RNA-binding</keyword>
<dbReference type="InterPro" id="IPR000504">
    <property type="entry name" value="RRM_dom"/>
</dbReference>
<dbReference type="AlphaFoldDB" id="A0A1I7V5C2"/>
<evidence type="ECO:0000313" key="5">
    <source>
        <dbReference type="Proteomes" id="UP000095285"/>
    </source>
</evidence>
<protein>
    <submittedName>
        <fullName evidence="6">RRM domain-containing protein</fullName>
    </submittedName>
</protein>
<accession>A0A1I7V5C2</accession>
<evidence type="ECO:0000256" key="2">
    <source>
        <dbReference type="PROSITE-ProRule" id="PRU00176"/>
    </source>
</evidence>
<organism evidence="5 6">
    <name type="scientific">Loa loa</name>
    <name type="common">Eye worm</name>
    <name type="synonym">Filaria loa</name>
    <dbReference type="NCBI Taxonomy" id="7209"/>
    <lineage>
        <taxon>Eukaryota</taxon>
        <taxon>Metazoa</taxon>
        <taxon>Ecdysozoa</taxon>
        <taxon>Nematoda</taxon>
        <taxon>Chromadorea</taxon>
        <taxon>Rhabditida</taxon>
        <taxon>Spirurina</taxon>
        <taxon>Spiruromorpha</taxon>
        <taxon>Filarioidea</taxon>
        <taxon>Onchocercidae</taxon>
        <taxon>Loa</taxon>
    </lineage>
</organism>
<evidence type="ECO:0000256" key="1">
    <source>
        <dbReference type="ARBA" id="ARBA00022884"/>
    </source>
</evidence>
<dbReference type="Proteomes" id="UP000095285">
    <property type="component" value="Unassembled WGS sequence"/>
</dbReference>
<reference evidence="6" key="2">
    <citation type="submission" date="2016-11" db="UniProtKB">
        <authorList>
            <consortium name="WormBaseParasite"/>
        </authorList>
    </citation>
    <scope>IDENTIFICATION</scope>
</reference>
<dbReference type="InterPro" id="IPR012677">
    <property type="entry name" value="Nucleotide-bd_a/b_plait_sf"/>
</dbReference>
<dbReference type="STRING" id="7209.A0A1I7V5C2"/>
<dbReference type="SUPFAM" id="SSF54928">
    <property type="entry name" value="RNA-binding domain, RBD"/>
    <property type="match status" value="1"/>
</dbReference>
<keyword evidence="5" id="KW-1185">Reference proteome</keyword>
<dbReference type="PROSITE" id="PS50102">
    <property type="entry name" value="RRM"/>
    <property type="match status" value="1"/>
</dbReference>
<dbReference type="GO" id="GO:0003723">
    <property type="term" value="F:RNA binding"/>
    <property type="evidence" value="ECO:0007669"/>
    <property type="project" value="UniProtKB-UniRule"/>
</dbReference>
<dbReference type="SMART" id="SM00360">
    <property type="entry name" value="RRM"/>
    <property type="match status" value="1"/>
</dbReference>
<proteinExistence type="predicted"/>
<dbReference type="Gene3D" id="3.30.70.330">
    <property type="match status" value="1"/>
</dbReference>
<dbReference type="Pfam" id="PF00076">
    <property type="entry name" value="RRM_1"/>
    <property type="match status" value="1"/>
</dbReference>
<reference evidence="5" key="1">
    <citation type="submission" date="2012-04" db="EMBL/GenBank/DDBJ databases">
        <title>The Genome Sequence of Loa loa.</title>
        <authorList>
            <consortium name="The Broad Institute Genome Sequencing Platform"/>
            <consortium name="Broad Institute Genome Sequencing Center for Infectious Disease"/>
            <person name="Nutman T.B."/>
            <person name="Fink D.L."/>
            <person name="Russ C."/>
            <person name="Young S."/>
            <person name="Zeng Q."/>
            <person name="Gargeya S."/>
            <person name="Alvarado L."/>
            <person name="Berlin A."/>
            <person name="Chapman S.B."/>
            <person name="Chen Z."/>
            <person name="Freedman E."/>
            <person name="Gellesch M."/>
            <person name="Goldberg J."/>
            <person name="Griggs A."/>
            <person name="Gujja S."/>
            <person name="Heilman E.R."/>
            <person name="Heiman D."/>
            <person name="Howarth C."/>
            <person name="Mehta T."/>
            <person name="Neiman D."/>
            <person name="Pearson M."/>
            <person name="Roberts A."/>
            <person name="Saif S."/>
            <person name="Shea T."/>
            <person name="Shenoy N."/>
            <person name="Sisk P."/>
            <person name="Stolte C."/>
            <person name="Sykes S."/>
            <person name="White J."/>
            <person name="Yandava C."/>
            <person name="Haas B."/>
            <person name="Henn M.R."/>
            <person name="Nusbaum C."/>
            <person name="Birren B."/>
        </authorList>
    </citation>
    <scope>NUCLEOTIDE SEQUENCE [LARGE SCALE GENOMIC DNA]</scope>
</reference>
<name>A0A1I7V5C2_LOALO</name>